<reference evidence="2 3" key="1">
    <citation type="journal article" date="2019" name="Int. J. Syst. Evol. Microbiol.">
        <title>Anaerobacillus alkaliphilus sp. nov., a novel alkaliphilic and moderately halophilic bacterium.</title>
        <authorList>
            <person name="Borsodi A.K."/>
            <person name="Aszalos J.M."/>
            <person name="Bihari P."/>
            <person name="Nagy I."/>
            <person name="Schumann P."/>
            <person name="Sproer C."/>
            <person name="Kovacs A.L."/>
            <person name="Boka K."/>
            <person name="Dobosy P."/>
            <person name="Ovari M."/>
            <person name="Szili-Kovacs T."/>
            <person name="Toth E."/>
        </authorList>
    </citation>
    <scope>NUCLEOTIDE SEQUENCE [LARGE SCALE GENOMIC DNA]</scope>
    <source>
        <strain evidence="2 3">B16-10</strain>
    </source>
</reference>
<evidence type="ECO:0000313" key="3">
    <source>
        <dbReference type="Proteomes" id="UP000290649"/>
    </source>
</evidence>
<dbReference type="OrthoDB" id="1727065at2"/>
<organism evidence="2 3">
    <name type="scientific">Anaerobacillus alkaliphilus</name>
    <dbReference type="NCBI Taxonomy" id="1548597"/>
    <lineage>
        <taxon>Bacteria</taxon>
        <taxon>Bacillati</taxon>
        <taxon>Bacillota</taxon>
        <taxon>Bacilli</taxon>
        <taxon>Bacillales</taxon>
        <taxon>Bacillaceae</taxon>
        <taxon>Anaerobacillus</taxon>
    </lineage>
</organism>
<dbReference type="NCBIfam" id="TIGR03142">
    <property type="entry name" value="cytochro_ccmI"/>
    <property type="match status" value="1"/>
</dbReference>
<comment type="caution">
    <text evidence="2">The sequence shown here is derived from an EMBL/GenBank/DDBJ whole genome shotgun (WGS) entry which is preliminary data.</text>
</comment>
<proteinExistence type="predicted"/>
<keyword evidence="1" id="KW-0175">Coiled coil</keyword>
<feature type="coiled-coil region" evidence="1">
    <location>
        <begin position="68"/>
        <end position="120"/>
    </location>
</feature>
<keyword evidence="3" id="KW-1185">Reference proteome</keyword>
<evidence type="ECO:0000313" key="2">
    <source>
        <dbReference type="EMBL" id="RXJ01123.1"/>
    </source>
</evidence>
<protein>
    <submittedName>
        <fullName evidence="2">C-type cytochrome biogenesis protein CcmI</fullName>
    </submittedName>
</protein>
<dbReference type="EMBL" id="QOUX01000034">
    <property type="protein sequence ID" value="RXJ01123.1"/>
    <property type="molecule type" value="Genomic_DNA"/>
</dbReference>
<accession>A0A4Q0VTH4</accession>
<sequence>MIMGIIVSVLIVAFCLYLVVTPLLREKDAQLPVEITDDTDEISIKSIYATLNELEMDYHMKKLSDEDYQKLKAQYERIAAELLEEQKQKSKKTTSDSSLVKEIEAEIEEELAKLRKEREGK</sequence>
<dbReference type="Proteomes" id="UP000290649">
    <property type="component" value="Unassembled WGS sequence"/>
</dbReference>
<dbReference type="AlphaFoldDB" id="A0A4Q0VTH4"/>
<evidence type="ECO:0000256" key="1">
    <source>
        <dbReference type="SAM" id="Coils"/>
    </source>
</evidence>
<dbReference type="InterPro" id="IPR017560">
    <property type="entry name" value="Cyt_c_biogenesis_CcmI"/>
</dbReference>
<name>A0A4Q0VTH4_9BACI</name>
<gene>
    <name evidence="2" type="primary">ccmI</name>
    <name evidence="2" type="ORF">DS745_10685</name>
</gene>